<keyword evidence="10 11" id="KW-0460">Magnesium</keyword>
<comment type="caution">
    <text evidence="13">The sequence shown here is derived from an EMBL/GenBank/DDBJ whole genome shotgun (WGS) entry which is preliminary data.</text>
</comment>
<dbReference type="GO" id="GO:0000287">
    <property type="term" value="F:magnesium ion binding"/>
    <property type="evidence" value="ECO:0007669"/>
    <property type="project" value="UniProtKB-UniRule"/>
</dbReference>
<dbReference type="NCBIfam" id="NF001236">
    <property type="entry name" value="PRK00203.1"/>
    <property type="match status" value="1"/>
</dbReference>
<dbReference type="PANTHER" id="PTHR10642:SF26">
    <property type="entry name" value="RIBONUCLEASE H1"/>
    <property type="match status" value="1"/>
</dbReference>
<dbReference type="GO" id="GO:0005737">
    <property type="term" value="C:cytoplasm"/>
    <property type="evidence" value="ECO:0007669"/>
    <property type="project" value="UniProtKB-SubCell"/>
</dbReference>
<keyword evidence="6 11" id="KW-0540">Nuclease</keyword>
<dbReference type="GO" id="GO:0004523">
    <property type="term" value="F:RNA-DNA hybrid ribonuclease activity"/>
    <property type="evidence" value="ECO:0007669"/>
    <property type="project" value="UniProtKB-UniRule"/>
</dbReference>
<dbReference type="FunFam" id="3.30.420.10:FF:000089">
    <property type="entry name" value="Ribonuclease H"/>
    <property type="match status" value="1"/>
</dbReference>
<dbReference type="InterPro" id="IPR050092">
    <property type="entry name" value="RNase_H"/>
</dbReference>
<evidence type="ECO:0000256" key="3">
    <source>
        <dbReference type="ARBA" id="ARBA00005300"/>
    </source>
</evidence>
<sequence>MKRVQVYTDGACSGNPGPGGWGAVLRYNGVEKELSGGERETTNNRMELCAVIFALEALKEPCEVELYSDSQYVCNALKLGWAKKWQAQGWMRNKKEKAQNPDLWERLLRQYDRHQVEINWVKGHAGHPENERCDRLAVAQAKKFS</sequence>
<evidence type="ECO:0000256" key="7">
    <source>
        <dbReference type="ARBA" id="ARBA00022723"/>
    </source>
</evidence>
<dbReference type="PANTHER" id="PTHR10642">
    <property type="entry name" value="RIBONUCLEASE H1"/>
    <property type="match status" value="1"/>
</dbReference>
<feature type="binding site" evidence="11">
    <location>
        <position position="9"/>
    </location>
    <ligand>
        <name>Mg(2+)</name>
        <dbReference type="ChEBI" id="CHEBI:18420"/>
        <label>1</label>
    </ligand>
</feature>
<keyword evidence="9 11" id="KW-0378">Hydrolase</keyword>
<keyword evidence="7 11" id="KW-0479">Metal-binding</keyword>
<evidence type="ECO:0000313" key="13">
    <source>
        <dbReference type="EMBL" id="MBK6088849.1"/>
    </source>
</evidence>
<feature type="binding site" evidence="11">
    <location>
        <position position="69"/>
    </location>
    <ligand>
        <name>Mg(2+)</name>
        <dbReference type="ChEBI" id="CHEBI:18420"/>
        <label>1</label>
    </ligand>
</feature>
<comment type="similarity">
    <text evidence="3 11">Belongs to the RNase H family.</text>
</comment>
<dbReference type="InterPro" id="IPR012337">
    <property type="entry name" value="RNaseH-like_sf"/>
</dbReference>
<keyword evidence="11" id="KW-0963">Cytoplasm</keyword>
<evidence type="ECO:0000259" key="12">
    <source>
        <dbReference type="PROSITE" id="PS50879"/>
    </source>
</evidence>
<evidence type="ECO:0000313" key="14">
    <source>
        <dbReference type="Proteomes" id="UP000633365"/>
    </source>
</evidence>
<evidence type="ECO:0000256" key="9">
    <source>
        <dbReference type="ARBA" id="ARBA00022801"/>
    </source>
</evidence>
<gene>
    <name evidence="11 13" type="primary">rnhA</name>
    <name evidence="13" type="ORF">JKK62_09345</name>
</gene>
<evidence type="ECO:0000256" key="10">
    <source>
        <dbReference type="ARBA" id="ARBA00022842"/>
    </source>
</evidence>
<dbReference type="InterPro" id="IPR022892">
    <property type="entry name" value="RNaseHI"/>
</dbReference>
<feature type="binding site" evidence="11">
    <location>
        <position position="134"/>
    </location>
    <ligand>
        <name>Mg(2+)</name>
        <dbReference type="ChEBI" id="CHEBI:18420"/>
        <label>2</label>
    </ligand>
</feature>
<protein>
    <recommendedName>
        <fullName evidence="5 11">Ribonuclease H</fullName>
        <shortName evidence="11">RNase H</shortName>
        <ecNumber evidence="5 11">3.1.26.4</ecNumber>
    </recommendedName>
</protein>
<name>A0A934WS01_9FIRM</name>
<comment type="cofactor">
    <cofactor evidence="11">
        <name>Mg(2+)</name>
        <dbReference type="ChEBI" id="CHEBI:18420"/>
    </cofactor>
    <text evidence="11">Binds 1 Mg(2+) ion per subunit. May bind a second metal ion at a regulatory site, or after substrate binding.</text>
</comment>
<dbReference type="GO" id="GO:0043137">
    <property type="term" value="P:DNA replication, removal of RNA primer"/>
    <property type="evidence" value="ECO:0007669"/>
    <property type="project" value="TreeGrafter"/>
</dbReference>
<evidence type="ECO:0000256" key="2">
    <source>
        <dbReference type="ARBA" id="ARBA00004065"/>
    </source>
</evidence>
<comment type="subcellular location">
    <subcellularLocation>
        <location evidence="11">Cytoplasm</location>
    </subcellularLocation>
</comment>
<dbReference type="HAMAP" id="MF_00042">
    <property type="entry name" value="RNase_H"/>
    <property type="match status" value="1"/>
</dbReference>
<feature type="domain" description="RNase H type-1" evidence="12">
    <location>
        <begin position="1"/>
        <end position="142"/>
    </location>
</feature>
<evidence type="ECO:0000256" key="1">
    <source>
        <dbReference type="ARBA" id="ARBA00000077"/>
    </source>
</evidence>
<dbReference type="InterPro" id="IPR036397">
    <property type="entry name" value="RNaseH_sf"/>
</dbReference>
<dbReference type="Pfam" id="PF00075">
    <property type="entry name" value="RNase_H"/>
    <property type="match status" value="1"/>
</dbReference>
<feature type="binding site" evidence="11">
    <location>
        <position position="9"/>
    </location>
    <ligand>
        <name>Mg(2+)</name>
        <dbReference type="ChEBI" id="CHEBI:18420"/>
        <label>2</label>
    </ligand>
</feature>
<reference evidence="13" key="1">
    <citation type="submission" date="2021-01" db="EMBL/GenBank/DDBJ databases">
        <title>Genome public.</title>
        <authorList>
            <person name="Liu C."/>
            <person name="Sun Q."/>
        </authorList>
    </citation>
    <scope>NUCLEOTIDE SEQUENCE</scope>
    <source>
        <strain evidence="13">M6</strain>
    </source>
</reference>
<dbReference type="EC" id="3.1.26.4" evidence="5 11"/>
<feature type="binding site" evidence="11">
    <location>
        <position position="47"/>
    </location>
    <ligand>
        <name>Mg(2+)</name>
        <dbReference type="ChEBI" id="CHEBI:18420"/>
        <label>1</label>
    </ligand>
</feature>
<evidence type="ECO:0000256" key="8">
    <source>
        <dbReference type="ARBA" id="ARBA00022759"/>
    </source>
</evidence>
<evidence type="ECO:0000256" key="5">
    <source>
        <dbReference type="ARBA" id="ARBA00012180"/>
    </source>
</evidence>
<organism evidence="13 14">
    <name type="scientific">Ruminococcus difficilis</name>
    <dbReference type="NCBI Taxonomy" id="2763069"/>
    <lineage>
        <taxon>Bacteria</taxon>
        <taxon>Bacillati</taxon>
        <taxon>Bacillota</taxon>
        <taxon>Clostridia</taxon>
        <taxon>Eubacteriales</taxon>
        <taxon>Oscillospiraceae</taxon>
        <taxon>Ruminococcus</taxon>
    </lineage>
</organism>
<dbReference type="Proteomes" id="UP000633365">
    <property type="component" value="Unassembled WGS sequence"/>
</dbReference>
<accession>A0A934WS01</accession>
<evidence type="ECO:0000256" key="4">
    <source>
        <dbReference type="ARBA" id="ARBA00011245"/>
    </source>
</evidence>
<evidence type="ECO:0000256" key="11">
    <source>
        <dbReference type="HAMAP-Rule" id="MF_00042"/>
    </source>
</evidence>
<dbReference type="SUPFAM" id="SSF53098">
    <property type="entry name" value="Ribonuclease H-like"/>
    <property type="match status" value="1"/>
</dbReference>
<comment type="catalytic activity">
    <reaction evidence="1 11">
        <text>Endonucleolytic cleavage to 5'-phosphomonoester.</text>
        <dbReference type="EC" id="3.1.26.4"/>
    </reaction>
</comment>
<comment type="subunit">
    <text evidence="4 11">Monomer.</text>
</comment>
<dbReference type="Gene3D" id="3.30.420.10">
    <property type="entry name" value="Ribonuclease H-like superfamily/Ribonuclease H"/>
    <property type="match status" value="1"/>
</dbReference>
<proteinExistence type="inferred from homology"/>
<dbReference type="EMBL" id="JAEQMG010000091">
    <property type="protein sequence ID" value="MBK6088849.1"/>
    <property type="molecule type" value="Genomic_DNA"/>
</dbReference>
<dbReference type="InterPro" id="IPR002156">
    <property type="entry name" value="RNaseH_domain"/>
</dbReference>
<comment type="function">
    <text evidence="2 11">Endonuclease that specifically degrades the RNA of RNA-DNA hybrids.</text>
</comment>
<dbReference type="GO" id="GO:0003676">
    <property type="term" value="F:nucleic acid binding"/>
    <property type="evidence" value="ECO:0007669"/>
    <property type="project" value="InterPro"/>
</dbReference>
<keyword evidence="8 11" id="KW-0255">Endonuclease</keyword>
<dbReference type="RefSeq" id="WP_186834305.1">
    <property type="nucleotide sequence ID" value="NZ_JAEQMG010000091.1"/>
</dbReference>
<evidence type="ECO:0000256" key="6">
    <source>
        <dbReference type="ARBA" id="ARBA00022722"/>
    </source>
</evidence>
<dbReference type="PROSITE" id="PS50879">
    <property type="entry name" value="RNASE_H_1"/>
    <property type="match status" value="1"/>
</dbReference>
<keyword evidence="14" id="KW-1185">Reference proteome</keyword>
<dbReference type="AlphaFoldDB" id="A0A934WS01"/>
<dbReference type="CDD" id="cd09278">
    <property type="entry name" value="RNase_HI_prokaryote_like"/>
    <property type="match status" value="1"/>
</dbReference>